<reference evidence="1 2" key="1">
    <citation type="submission" date="2019-12" db="EMBL/GenBank/DDBJ databases">
        <title>The draft genomic sequence of strain Chitinophaga oryziterrae JCM 16595.</title>
        <authorList>
            <person name="Zhang X."/>
        </authorList>
    </citation>
    <scope>NUCLEOTIDE SEQUENCE [LARGE SCALE GENOMIC DNA]</scope>
    <source>
        <strain evidence="1 2">JCM 16595</strain>
    </source>
</reference>
<dbReference type="OrthoDB" id="127395at2"/>
<protein>
    <recommendedName>
        <fullName evidence="3">Glycoside hydrolase family 65</fullName>
    </recommendedName>
</protein>
<gene>
    <name evidence="1" type="ORF">GO495_08250</name>
</gene>
<evidence type="ECO:0000313" key="1">
    <source>
        <dbReference type="EMBL" id="MVT40571.1"/>
    </source>
</evidence>
<proteinExistence type="predicted"/>
<dbReference type="AlphaFoldDB" id="A0A6N8J7G8"/>
<name>A0A6N8J7G8_9BACT</name>
<dbReference type="RefSeq" id="WP_157299243.1">
    <property type="nucleotide sequence ID" value="NZ_BAAAZB010000010.1"/>
</dbReference>
<dbReference type="Proteomes" id="UP000468388">
    <property type="component" value="Unassembled WGS sequence"/>
</dbReference>
<sequence length="689" mass="78588">MKTITTLIILTMLCMRVTGQSINRKALVERHNVINLKYDSLSSLTVGNGGFAFTADITGLQSFPEAYSNGVSLGTQSQWGWDSFTDTAGYRFEESLKTYHLHNRDITYAVQWHSPERNKRASDWFRQNVHRLQLGNIGFEIIKKDGQPCTLQDIQGIKQTLDLWNGQIKSHFTVEGIPVDVITAVHPQQDIVSVKVNSSLVRDGRLKIKIRFPYPTGEFADAGVNRIGKHHSEIINNTIVHQLDNYKYYVQVTGGKVTKGEPNEFVVTPGTECNFRFSEKQLSSPSPSTQTVAATYWNAYWSHGGMVDFSGSTDPRAFELERRIILSQYLMAVQCAGDMPPQETGLTYNSWYGKPHLEMYWWHTVHFALWNRIELMEKSLQWYLKVADKAKAIAVRQGYEGIRWQKMTDPQGNESPSSVGAFLIWQQPHFIYMTELVYRHYHNRATLDKYKDLVFATADFMASYAAPDSNRYILGKGLIPAQERFKPEETFNPTFELAYWRWGLTTAQQWRERLGLPRNKKWDEVLSKLSALPQQNGVYLATESAKDSYINPVFMTDHPAVLGALGMLPASTALDTAIMHNTFNKIWNNWNWKETWGWDFPLTSMTATRLGLRNKAIDALFIPVQTNTWLSNGHNYQDERLRLYLPGNGGLLTAVALMCAGYDGCKTTNPGIPDDGTWKVKWEDIQPMP</sequence>
<dbReference type="GO" id="GO:0005975">
    <property type="term" value="P:carbohydrate metabolic process"/>
    <property type="evidence" value="ECO:0007669"/>
    <property type="project" value="InterPro"/>
</dbReference>
<dbReference type="Gene3D" id="1.50.10.10">
    <property type="match status" value="1"/>
</dbReference>
<dbReference type="InterPro" id="IPR008928">
    <property type="entry name" value="6-hairpin_glycosidase_sf"/>
</dbReference>
<evidence type="ECO:0008006" key="3">
    <source>
        <dbReference type="Google" id="ProtNLM"/>
    </source>
</evidence>
<keyword evidence="2" id="KW-1185">Reference proteome</keyword>
<organism evidence="1 2">
    <name type="scientific">Chitinophaga oryziterrae</name>
    <dbReference type="NCBI Taxonomy" id="1031224"/>
    <lineage>
        <taxon>Bacteria</taxon>
        <taxon>Pseudomonadati</taxon>
        <taxon>Bacteroidota</taxon>
        <taxon>Chitinophagia</taxon>
        <taxon>Chitinophagales</taxon>
        <taxon>Chitinophagaceae</taxon>
        <taxon>Chitinophaga</taxon>
    </lineage>
</organism>
<dbReference type="EMBL" id="WRXO01000002">
    <property type="protein sequence ID" value="MVT40571.1"/>
    <property type="molecule type" value="Genomic_DNA"/>
</dbReference>
<comment type="caution">
    <text evidence="1">The sequence shown here is derived from an EMBL/GenBank/DDBJ whole genome shotgun (WGS) entry which is preliminary data.</text>
</comment>
<evidence type="ECO:0000313" key="2">
    <source>
        <dbReference type="Proteomes" id="UP000468388"/>
    </source>
</evidence>
<dbReference type="SUPFAM" id="SSF48208">
    <property type="entry name" value="Six-hairpin glycosidases"/>
    <property type="match status" value="1"/>
</dbReference>
<accession>A0A6N8J7G8</accession>
<dbReference type="InterPro" id="IPR012341">
    <property type="entry name" value="6hp_glycosidase-like_sf"/>
</dbReference>